<evidence type="ECO:0000313" key="9">
    <source>
        <dbReference type="Proteomes" id="UP001219568"/>
    </source>
</evidence>
<evidence type="ECO:0000256" key="3">
    <source>
        <dbReference type="ARBA" id="ARBA00022989"/>
    </source>
</evidence>
<keyword evidence="3 6" id="KW-1133">Transmembrane helix</keyword>
<proteinExistence type="inferred from homology"/>
<feature type="domain" description="Rhodopsin" evidence="7">
    <location>
        <begin position="3"/>
        <end position="240"/>
    </location>
</feature>
<keyword evidence="2 6" id="KW-0812">Transmembrane</keyword>
<protein>
    <recommendedName>
        <fullName evidence="7">Rhodopsin domain-containing protein</fullName>
    </recommendedName>
</protein>
<sequence>MTRLYAKLFIQHVFYVEDWMCLISWVLATTWFSLQLVTAAGGGGYHQWDIPKDDMVLFLKASYVINVLYGPVILTVKLSILFMLARLFTPYRKWVAFIYIFSAVLGAYTIAILVVKIRICKPIDAFWLGPEATNGTCLDVLKVFLADTTFSVITDLVILALPIALISVLHLSLMKKLRVIVILAAGGLVCIVTIVRLVWVVSYQNSADKTWTTMRTDLVTCAEIAVGIICACLPTIYFLVNQRCSLFSLGESEVRT</sequence>
<evidence type="ECO:0000256" key="1">
    <source>
        <dbReference type="ARBA" id="ARBA00004141"/>
    </source>
</evidence>
<evidence type="ECO:0000256" key="4">
    <source>
        <dbReference type="ARBA" id="ARBA00023136"/>
    </source>
</evidence>
<evidence type="ECO:0000256" key="5">
    <source>
        <dbReference type="ARBA" id="ARBA00038359"/>
    </source>
</evidence>
<evidence type="ECO:0000256" key="6">
    <source>
        <dbReference type="SAM" id="Phobius"/>
    </source>
</evidence>
<dbReference type="PANTHER" id="PTHR33048:SF108">
    <property type="entry name" value="INTEGRAL MEMBRANE PROTEIN"/>
    <property type="match status" value="1"/>
</dbReference>
<evidence type="ECO:0000256" key="2">
    <source>
        <dbReference type="ARBA" id="ARBA00022692"/>
    </source>
</evidence>
<feature type="transmembrane region" description="Helical" evidence="6">
    <location>
        <begin position="222"/>
        <end position="240"/>
    </location>
</feature>
<feature type="transmembrane region" description="Helical" evidence="6">
    <location>
        <begin position="180"/>
        <end position="202"/>
    </location>
</feature>
<dbReference type="Pfam" id="PF20684">
    <property type="entry name" value="Fung_rhodopsin"/>
    <property type="match status" value="1"/>
</dbReference>
<feature type="transmembrane region" description="Helical" evidence="6">
    <location>
        <begin position="96"/>
        <end position="119"/>
    </location>
</feature>
<evidence type="ECO:0000313" key="8">
    <source>
        <dbReference type="EMBL" id="KAJ6038362.1"/>
    </source>
</evidence>
<dbReference type="AlphaFoldDB" id="A0AAD6I9E4"/>
<comment type="similarity">
    <text evidence="5">Belongs to the SAT4 family.</text>
</comment>
<dbReference type="Proteomes" id="UP001219568">
    <property type="component" value="Unassembled WGS sequence"/>
</dbReference>
<dbReference type="GO" id="GO:0016020">
    <property type="term" value="C:membrane"/>
    <property type="evidence" value="ECO:0007669"/>
    <property type="project" value="UniProtKB-SubCell"/>
</dbReference>
<reference evidence="8" key="1">
    <citation type="journal article" date="2023" name="IMA Fungus">
        <title>Comparative genomic study of the Penicillium genus elucidates a diverse pangenome and 15 lateral gene transfer events.</title>
        <authorList>
            <person name="Petersen C."/>
            <person name="Sorensen T."/>
            <person name="Nielsen M.R."/>
            <person name="Sondergaard T.E."/>
            <person name="Sorensen J.L."/>
            <person name="Fitzpatrick D.A."/>
            <person name="Frisvad J.C."/>
            <person name="Nielsen K.L."/>
        </authorList>
    </citation>
    <scope>NUCLEOTIDE SEQUENCE</scope>
    <source>
        <strain evidence="8">IBT 15450</strain>
    </source>
</reference>
<dbReference type="PANTHER" id="PTHR33048">
    <property type="entry name" value="PTH11-LIKE INTEGRAL MEMBRANE PROTEIN (AFU_ORTHOLOGUE AFUA_5G11245)"/>
    <property type="match status" value="1"/>
</dbReference>
<feature type="transmembrane region" description="Helical" evidence="6">
    <location>
        <begin position="150"/>
        <end position="173"/>
    </location>
</feature>
<comment type="caution">
    <text evidence="8">The sequence shown here is derived from an EMBL/GenBank/DDBJ whole genome shotgun (WGS) entry which is preliminary data.</text>
</comment>
<keyword evidence="9" id="KW-1185">Reference proteome</keyword>
<dbReference type="EMBL" id="JAQJZL010000009">
    <property type="protein sequence ID" value="KAJ6038362.1"/>
    <property type="molecule type" value="Genomic_DNA"/>
</dbReference>
<feature type="transmembrane region" description="Helical" evidence="6">
    <location>
        <begin position="63"/>
        <end position="84"/>
    </location>
</feature>
<dbReference type="InterPro" id="IPR052337">
    <property type="entry name" value="SAT4-like"/>
</dbReference>
<dbReference type="InterPro" id="IPR049326">
    <property type="entry name" value="Rhodopsin_dom_fungi"/>
</dbReference>
<evidence type="ECO:0000259" key="7">
    <source>
        <dbReference type="Pfam" id="PF20684"/>
    </source>
</evidence>
<reference evidence="8" key="2">
    <citation type="submission" date="2023-01" db="EMBL/GenBank/DDBJ databases">
        <authorList>
            <person name="Petersen C."/>
        </authorList>
    </citation>
    <scope>NUCLEOTIDE SEQUENCE</scope>
    <source>
        <strain evidence="8">IBT 15450</strain>
    </source>
</reference>
<keyword evidence="4 6" id="KW-0472">Membrane</keyword>
<name>A0AAD6I9E4_PENCN</name>
<organism evidence="8 9">
    <name type="scientific">Penicillium canescens</name>
    <dbReference type="NCBI Taxonomy" id="5083"/>
    <lineage>
        <taxon>Eukaryota</taxon>
        <taxon>Fungi</taxon>
        <taxon>Dikarya</taxon>
        <taxon>Ascomycota</taxon>
        <taxon>Pezizomycotina</taxon>
        <taxon>Eurotiomycetes</taxon>
        <taxon>Eurotiomycetidae</taxon>
        <taxon>Eurotiales</taxon>
        <taxon>Aspergillaceae</taxon>
        <taxon>Penicillium</taxon>
    </lineage>
</organism>
<comment type="subcellular location">
    <subcellularLocation>
        <location evidence="1">Membrane</location>
        <topology evidence="1">Multi-pass membrane protein</topology>
    </subcellularLocation>
</comment>
<accession>A0AAD6I9E4</accession>
<gene>
    <name evidence="8" type="ORF">N7460_008133</name>
</gene>